<evidence type="ECO:0000313" key="8">
    <source>
        <dbReference type="EMBL" id="TDH61150.1"/>
    </source>
</evidence>
<keyword evidence="9" id="KW-1185">Reference proteome</keyword>
<dbReference type="SUPFAM" id="SSF56112">
    <property type="entry name" value="Protein kinase-like (PK-like)"/>
    <property type="match status" value="2"/>
</dbReference>
<dbReference type="InterPro" id="IPR011009">
    <property type="entry name" value="Kinase-like_dom_sf"/>
</dbReference>
<sequence length="1457" mass="158663">MAGRFYLLRPFAQSGASCPRGTGMLTQYKPEWAAPGGTAFVLRPRWGRSKPIATSPLRYSQQAYFDQEPASPMKAPRWIAVSQSAFEWEREALDFVRGLLPDYTPWRAWSNFEFIDDEGRVNEVDLLVLTPAGLVMVEIKSRPGTVRGDAHSWTWITDGRPITTDNPLPLANRKAKRLSAVLRRQEALAGRGVLRSAAPWVEPLIFLSAIRQRPAIDPGTDKRVVLRGNPGAADDLGIIGTLLRADELGLGRRGPIDAVAAKAIGRAMEQAGIRPPGRGRRVGDYELGQLLTEGENYQDFAARHAATGVARRVRIYPYARAASPEARDRLARTAQREARVLEGVEHQGIQRVLDYREAELGPALVFEHDPTALRLDRYLAQKQQTLSLAQRLALVRQLGEAMAYAHGKRLYHRGLAPQNVLVRNPDGDAPRLQVTNWQVASRGEGSTGGMVMTTGTQHVEDHLSDPAKLYFAPETTAGGEDGTAQADVFSLGAIAYHIFAGRPPVDSPLDLPALLRKDGGLRLSGAVNGVGRWLEEMVRAATAPVVRDRPRDAREFLDYLAEAEREALPPEPALPPLADPATAGPDDRLDGGFTVIKRLGRGGSADALLVRRDDADEEFVLKVAVDAAHADRVRAEAEVLRRLHHQNIVRFIGEATVADRPTILMERAGDRTLAQWIRGGDPLSLDLMRRFGENLLSALEHLEQEGIAHRDIKPDNIGVAKVAGTGAYRLLLFDFSLARVPAENIQAGTRPYLDPFLADRRPPRWDLQAERYAAAVTLHEMLAGAPPTFGDGLTDPLVTEDEAVAAVARFDPALRDGLAGFFSRALRRDPAERFGNAEEMLRAWRHAFAPMERSAIAADSIEVLARGLDRASSIAEVGYGVEARDVLDRMGIHTVHQLLGVPRLQFRYLTGVGDRIRREIRERAKRLALLRPDLVPGGTTEDDGGRASIDRLAEQLIARRPAGDEKPEDRILARYLGIEPEDAPPWPNAGEVAIAVGTARSSVADALEAARDRWHKSADLNAVRADLAGLVQAAGGIASAEEMAAQLLGARGSVQEDEGERRRRARAVLRAALELEAAVTPIRFSVFAEGGPALVAASPELAEYARRLGRAADRLAQEDPLPSPGRVEEELGLVPVPEGVGPLPAGRLLKLAAAASHGAALSTRLELYPRDMAPLAALRLSLGALAGAAVLREDELRARVRGRFPEAAPLPPRPALDALLEEAGADREWRTPAGRDAGYYARTVSDTDTGTLSVLRQATTAPASEATPEVLDARALEDKLAYAARTGAFLALTVEPRRTHDAEAELLRRFPREVVSLERLMLRAMRSEAEARRVLWPKALAADAAARDSADFKNLLRLAARAAPRVRDAVLALRTPALLTRPGLLARYDLMEMLVELSQASGSAGGPPSLWVLVSQPDPRRPQVDGVVLPVIARSNWARLTDPWLNNKHRAGGRTAA</sequence>
<dbReference type="SMART" id="SM00220">
    <property type="entry name" value="S_TKc"/>
    <property type="match status" value="1"/>
</dbReference>
<dbReference type="GO" id="GO:0004674">
    <property type="term" value="F:protein serine/threonine kinase activity"/>
    <property type="evidence" value="ECO:0007669"/>
    <property type="project" value="TreeGrafter"/>
</dbReference>
<feature type="domain" description="NERD" evidence="7">
    <location>
        <begin position="84"/>
        <end position="201"/>
    </location>
</feature>
<dbReference type="PANTHER" id="PTHR43289:SF6">
    <property type="entry name" value="SERINE_THREONINE-PROTEIN KINASE NEKL-3"/>
    <property type="match status" value="1"/>
</dbReference>
<dbReference type="Proteomes" id="UP000295096">
    <property type="component" value="Unassembled WGS sequence"/>
</dbReference>
<feature type="binding site" evidence="5">
    <location>
        <position position="622"/>
    </location>
    <ligand>
        <name>ATP</name>
        <dbReference type="ChEBI" id="CHEBI:30616"/>
    </ligand>
</feature>
<dbReference type="PANTHER" id="PTHR43289">
    <property type="entry name" value="MITOGEN-ACTIVATED PROTEIN KINASE KINASE KINASE 20-RELATED"/>
    <property type="match status" value="1"/>
</dbReference>
<dbReference type="PROSITE" id="PS50965">
    <property type="entry name" value="NERD"/>
    <property type="match status" value="1"/>
</dbReference>
<proteinExistence type="predicted"/>
<evidence type="ECO:0000313" key="9">
    <source>
        <dbReference type="Proteomes" id="UP000295096"/>
    </source>
</evidence>
<keyword evidence="3 8" id="KW-0418">Kinase</keyword>
<dbReference type="InterPro" id="IPR049832">
    <property type="entry name" value="BREX_PglW"/>
</dbReference>
<feature type="domain" description="Protein kinase" evidence="6">
    <location>
        <begin position="593"/>
        <end position="849"/>
    </location>
</feature>
<dbReference type="InterPro" id="IPR000719">
    <property type="entry name" value="Prot_kinase_dom"/>
</dbReference>
<evidence type="ECO:0000256" key="3">
    <source>
        <dbReference type="ARBA" id="ARBA00022777"/>
    </source>
</evidence>
<reference evidence="8 9" key="1">
    <citation type="journal article" date="2016" name="J. Microbiol.">
        <title>Dankookia rubra gen. nov., sp. nov., an alphaproteobacterium isolated from sediment of a shallow stream.</title>
        <authorList>
            <person name="Kim W.H."/>
            <person name="Kim D.H."/>
            <person name="Kang K."/>
            <person name="Ahn T.Y."/>
        </authorList>
    </citation>
    <scope>NUCLEOTIDE SEQUENCE [LARGE SCALE GENOMIC DNA]</scope>
    <source>
        <strain evidence="8 9">JCM30602</strain>
    </source>
</reference>
<accession>A0A4R5QD92</accession>
<evidence type="ECO:0000256" key="4">
    <source>
        <dbReference type="ARBA" id="ARBA00022840"/>
    </source>
</evidence>
<name>A0A4R5QD92_9PROT</name>
<evidence type="ECO:0000256" key="5">
    <source>
        <dbReference type="PROSITE-ProRule" id="PRU10141"/>
    </source>
</evidence>
<dbReference type="InterPro" id="IPR011528">
    <property type="entry name" value="NERD"/>
</dbReference>
<evidence type="ECO:0000259" key="6">
    <source>
        <dbReference type="PROSITE" id="PS50011"/>
    </source>
</evidence>
<comment type="caution">
    <text evidence="8">The sequence shown here is derived from an EMBL/GenBank/DDBJ whole genome shotgun (WGS) entry which is preliminary data.</text>
</comment>
<dbReference type="Pfam" id="PF00069">
    <property type="entry name" value="Pkinase"/>
    <property type="match status" value="2"/>
</dbReference>
<dbReference type="PROSITE" id="PS00107">
    <property type="entry name" value="PROTEIN_KINASE_ATP"/>
    <property type="match status" value="1"/>
</dbReference>
<keyword evidence="1" id="KW-0808">Transferase</keyword>
<dbReference type="CDD" id="cd14014">
    <property type="entry name" value="STKc_PknB_like"/>
    <property type="match status" value="1"/>
</dbReference>
<feature type="domain" description="Protein kinase" evidence="6">
    <location>
        <begin position="285"/>
        <end position="582"/>
    </location>
</feature>
<keyword evidence="4 5" id="KW-0067">ATP-binding</keyword>
<dbReference type="GO" id="GO:0005524">
    <property type="term" value="F:ATP binding"/>
    <property type="evidence" value="ECO:0007669"/>
    <property type="project" value="UniProtKB-UniRule"/>
</dbReference>
<dbReference type="PROSITE" id="PS50011">
    <property type="entry name" value="PROTEIN_KINASE_DOM"/>
    <property type="match status" value="2"/>
</dbReference>
<evidence type="ECO:0000256" key="2">
    <source>
        <dbReference type="ARBA" id="ARBA00022741"/>
    </source>
</evidence>
<dbReference type="Gene3D" id="1.10.510.10">
    <property type="entry name" value="Transferase(Phosphotransferase) domain 1"/>
    <property type="match status" value="2"/>
</dbReference>
<keyword evidence="2 5" id="KW-0547">Nucleotide-binding</keyword>
<dbReference type="EMBL" id="SMSJ01000025">
    <property type="protein sequence ID" value="TDH61150.1"/>
    <property type="molecule type" value="Genomic_DNA"/>
</dbReference>
<dbReference type="NCBIfam" id="NF033442">
    <property type="entry name" value="BREX_PglW"/>
    <property type="match status" value="1"/>
</dbReference>
<organism evidence="8 9">
    <name type="scientific">Dankookia rubra</name>
    <dbReference type="NCBI Taxonomy" id="1442381"/>
    <lineage>
        <taxon>Bacteria</taxon>
        <taxon>Pseudomonadati</taxon>
        <taxon>Pseudomonadota</taxon>
        <taxon>Alphaproteobacteria</taxon>
        <taxon>Acetobacterales</taxon>
        <taxon>Roseomonadaceae</taxon>
        <taxon>Dankookia</taxon>
    </lineage>
</organism>
<dbReference type="InterPro" id="IPR017441">
    <property type="entry name" value="Protein_kinase_ATP_BS"/>
</dbReference>
<evidence type="ECO:0000259" key="7">
    <source>
        <dbReference type="PROSITE" id="PS50965"/>
    </source>
</evidence>
<evidence type="ECO:0000256" key="1">
    <source>
        <dbReference type="ARBA" id="ARBA00022679"/>
    </source>
</evidence>
<dbReference type="Pfam" id="PF08378">
    <property type="entry name" value="NERD"/>
    <property type="match status" value="1"/>
</dbReference>
<protein>
    <submittedName>
        <fullName evidence="8">BREX system serine/threonine kinase PglW</fullName>
    </submittedName>
</protein>
<dbReference type="OrthoDB" id="9801841at2"/>
<gene>
    <name evidence="8" type="primary">pglW</name>
    <name evidence="8" type="ORF">E2C06_18085</name>
</gene>